<reference evidence="2" key="1">
    <citation type="journal article" date="2018" name="Nat. Microbiol.">
        <title>Leveraging single-cell genomics to expand the fungal tree of life.</title>
        <authorList>
            <person name="Ahrendt S.R."/>
            <person name="Quandt C.A."/>
            <person name="Ciobanu D."/>
            <person name="Clum A."/>
            <person name="Salamov A."/>
            <person name="Andreopoulos B."/>
            <person name="Cheng J.F."/>
            <person name="Woyke T."/>
            <person name="Pelin A."/>
            <person name="Henrissat B."/>
            <person name="Reynolds N.K."/>
            <person name="Benny G.L."/>
            <person name="Smith M.E."/>
            <person name="James T.Y."/>
            <person name="Grigoriev I.V."/>
        </authorList>
    </citation>
    <scope>NUCLEOTIDE SEQUENCE [LARGE SCALE GENOMIC DNA]</scope>
</reference>
<evidence type="ECO:0000313" key="1">
    <source>
        <dbReference type="EMBL" id="RKO83549.1"/>
    </source>
</evidence>
<gene>
    <name evidence="1" type="ORF">BDK51DRAFT_26595</name>
</gene>
<evidence type="ECO:0000313" key="2">
    <source>
        <dbReference type="Proteomes" id="UP000269721"/>
    </source>
</evidence>
<dbReference type="GO" id="GO:0030544">
    <property type="term" value="F:Hsp70 protein binding"/>
    <property type="evidence" value="ECO:0007669"/>
    <property type="project" value="TreeGrafter"/>
</dbReference>
<sequence length="584" mass="64205">MCDIPLNSFLGKKSAANMTPEERGLIRSHLASYFRKRGVRSAALSKVLRLLPLADPVETQLLPRWDARLTIVEPSPFPFVRPESAEEDDLFCRILQYPRISWAKYYTDHVIPHLPNRPDVLDEVVDEMFGALETEGSLDSSVRALLSDLKFVATQSGARERPASLVDPSATAFARLFEDQPSLVPEGRFLQAPWPGRLSLLGLRKGFASRQAAIDLLKTVASAGETKSKNCLRYINNHLAEIEELNVPGDISVAPFRAALASVKWLHNRVGVIVSAGESRPEEDAALVGQLLPVVAPDPPISKTLRTIFGWDRLPPLDVIIQHVVHLATHEDRTVNTALMQKLYRVLDDHVTAGGTAVDAIKRGFHIDVDCSRQIPWIAVQPSTRSGPSRFLTTDEVTVYGPSLHPFVYLLHETVASEFESLLVALGVRPRVTPSEICEMLARIGTEPLPADRLKFAVAAVIALSEMSTGNSDRDPIFVPTSLRTMVSLSGSARVFYEDSPGRAGNGKILLLHPDVPLKVAQKLKIPFASSALFQTFCGFGKSFAQKSAFTDRLKHILADYAADDAILRELFANADDAGARTFE</sequence>
<dbReference type="AlphaFoldDB" id="A0A4P9VV94"/>
<dbReference type="PANTHER" id="PTHR15600">
    <property type="entry name" value="SACSIN"/>
    <property type="match status" value="1"/>
</dbReference>
<dbReference type="Proteomes" id="UP000269721">
    <property type="component" value="Unassembled WGS sequence"/>
</dbReference>
<accession>A0A4P9VV94</accession>
<proteinExistence type="predicted"/>
<dbReference type="InterPro" id="IPR052972">
    <property type="entry name" value="Sacsin_chaperone_reg"/>
</dbReference>
<dbReference type="OrthoDB" id="1262810at2759"/>
<feature type="non-terminal residue" evidence="1">
    <location>
        <position position="584"/>
    </location>
</feature>
<dbReference type="PANTHER" id="PTHR15600:SF42">
    <property type="entry name" value="SACSIN"/>
    <property type="match status" value="1"/>
</dbReference>
<dbReference type="EMBL" id="ML001110">
    <property type="protein sequence ID" value="RKO83549.1"/>
    <property type="molecule type" value="Genomic_DNA"/>
</dbReference>
<protein>
    <submittedName>
        <fullName evidence="1">Uncharacterized protein</fullName>
    </submittedName>
</protein>
<name>A0A4P9VV94_9FUNG</name>
<organism evidence="1 2">
    <name type="scientific">Blyttiomyces helicus</name>
    <dbReference type="NCBI Taxonomy" id="388810"/>
    <lineage>
        <taxon>Eukaryota</taxon>
        <taxon>Fungi</taxon>
        <taxon>Fungi incertae sedis</taxon>
        <taxon>Chytridiomycota</taxon>
        <taxon>Chytridiomycota incertae sedis</taxon>
        <taxon>Chytridiomycetes</taxon>
        <taxon>Chytridiomycetes incertae sedis</taxon>
        <taxon>Blyttiomyces</taxon>
    </lineage>
</organism>
<keyword evidence="2" id="KW-1185">Reference proteome</keyword>